<comment type="caution">
    <text evidence="1">The sequence shown here is derived from an EMBL/GenBank/DDBJ whole genome shotgun (WGS) entry which is preliminary data.</text>
</comment>
<reference evidence="1 2" key="2">
    <citation type="submission" date="2020-07" db="EMBL/GenBank/DDBJ databases">
        <title>Genome assembly of wild tea tree DASZ reveals pedigree and selection history of tea varieties.</title>
        <authorList>
            <person name="Zhang W."/>
        </authorList>
    </citation>
    <scope>NUCLEOTIDE SEQUENCE [LARGE SCALE GENOMIC DNA]</scope>
    <source>
        <strain evidence="2">cv. G240</strain>
        <tissue evidence="1">Leaf</tissue>
    </source>
</reference>
<dbReference type="InterPro" id="IPR036249">
    <property type="entry name" value="Thioredoxin-like_sf"/>
</dbReference>
<dbReference type="Gene3D" id="3.40.30.10">
    <property type="entry name" value="Glutaredoxin"/>
    <property type="match status" value="2"/>
</dbReference>
<evidence type="ECO:0008006" key="3">
    <source>
        <dbReference type="Google" id="ProtNLM"/>
    </source>
</evidence>
<dbReference type="SUPFAM" id="SSF52833">
    <property type="entry name" value="Thioredoxin-like"/>
    <property type="match status" value="1"/>
</dbReference>
<reference evidence="2" key="1">
    <citation type="journal article" date="2020" name="Nat. Commun.">
        <title>Genome assembly of wild tea tree DASZ reveals pedigree and selection history of tea varieties.</title>
        <authorList>
            <person name="Zhang W."/>
            <person name="Zhang Y."/>
            <person name="Qiu H."/>
            <person name="Guo Y."/>
            <person name="Wan H."/>
            <person name="Zhang X."/>
            <person name="Scossa F."/>
            <person name="Alseekh S."/>
            <person name="Zhang Q."/>
            <person name="Wang P."/>
            <person name="Xu L."/>
            <person name="Schmidt M.H."/>
            <person name="Jia X."/>
            <person name="Li D."/>
            <person name="Zhu A."/>
            <person name="Guo F."/>
            <person name="Chen W."/>
            <person name="Ni D."/>
            <person name="Usadel B."/>
            <person name="Fernie A.R."/>
            <person name="Wen W."/>
        </authorList>
    </citation>
    <scope>NUCLEOTIDE SEQUENCE [LARGE SCALE GENOMIC DNA]</scope>
    <source>
        <strain evidence="2">cv. G240</strain>
    </source>
</reference>
<dbReference type="AlphaFoldDB" id="A0A7J7HKU7"/>
<keyword evidence="2" id="KW-1185">Reference proteome</keyword>
<gene>
    <name evidence="1" type="ORF">HYC85_006388</name>
</gene>
<evidence type="ECO:0000313" key="1">
    <source>
        <dbReference type="EMBL" id="KAF5953532.1"/>
    </source>
</evidence>
<proteinExistence type="predicted"/>
<dbReference type="Proteomes" id="UP000593564">
    <property type="component" value="Unassembled WGS sequence"/>
</dbReference>
<dbReference type="EMBL" id="JACBKZ010000003">
    <property type="protein sequence ID" value="KAF5953532.1"/>
    <property type="molecule type" value="Genomic_DNA"/>
</dbReference>
<protein>
    <recommendedName>
        <fullName evidence="3">Thioredoxin domain-containing protein</fullName>
    </recommendedName>
</protein>
<evidence type="ECO:0000313" key="2">
    <source>
        <dbReference type="Proteomes" id="UP000593564"/>
    </source>
</evidence>
<name>A0A7J7HKU7_CAMSI</name>
<organism evidence="1 2">
    <name type="scientific">Camellia sinensis</name>
    <name type="common">Tea plant</name>
    <name type="synonym">Thea sinensis</name>
    <dbReference type="NCBI Taxonomy" id="4442"/>
    <lineage>
        <taxon>Eukaryota</taxon>
        <taxon>Viridiplantae</taxon>
        <taxon>Streptophyta</taxon>
        <taxon>Embryophyta</taxon>
        <taxon>Tracheophyta</taxon>
        <taxon>Spermatophyta</taxon>
        <taxon>Magnoliopsida</taxon>
        <taxon>eudicotyledons</taxon>
        <taxon>Gunneridae</taxon>
        <taxon>Pentapetalae</taxon>
        <taxon>asterids</taxon>
        <taxon>Ericales</taxon>
        <taxon>Theaceae</taxon>
        <taxon>Camellia</taxon>
    </lineage>
</organism>
<sequence>MGFLGFICNLGYGNLLGTAARVLCNQFLKIRMGLCCSKPRNDGDDSDHHVEFAGGNVHLITTKQSWDEKLSEASRDGKIEFSTTWDIKATPTFFFLRDGQQVEKLVGANKPELQKKGLKPGYCWESIFQKMVILKYSDS</sequence>
<accession>A0A7J7HKU7</accession>